<dbReference type="InterPro" id="IPR001917">
    <property type="entry name" value="Aminotrans_II_pyridoxalP_BS"/>
</dbReference>
<evidence type="ECO:0000313" key="13">
    <source>
        <dbReference type="EMBL" id="RTR29917.1"/>
    </source>
</evidence>
<dbReference type="SUPFAM" id="SSF53383">
    <property type="entry name" value="PLP-dependent transferases"/>
    <property type="match status" value="1"/>
</dbReference>
<feature type="domain" description="Aminotransferase class I/classII large" evidence="12">
    <location>
        <begin position="29"/>
        <end position="351"/>
    </location>
</feature>
<dbReference type="InterPro" id="IPR050106">
    <property type="entry name" value="HistidinolP_aminotransfase"/>
</dbReference>
<comment type="pathway">
    <text evidence="2">Amino-acid biosynthesis; L-histidine biosynthesis; L-histidine from 5-phospho-alpha-D-ribose 1-diphosphate: step 7/9.</text>
</comment>
<keyword evidence="9" id="KW-0368">Histidine biosynthesis</keyword>
<dbReference type="Gene3D" id="3.40.640.10">
    <property type="entry name" value="Type I PLP-dependent aspartate aminotransferase-like (Major domain)"/>
    <property type="match status" value="1"/>
</dbReference>
<comment type="similarity">
    <text evidence="3">Belongs to the class-II pyridoxal-phosphate-dependent aminotransferase family. Histidinol-phosphate aminotransferase subfamily.</text>
</comment>
<name>A0A3S0RJH9_9DEIO</name>
<keyword evidence="6" id="KW-0028">Amino-acid biosynthesis</keyword>
<keyword evidence="8 11" id="KW-0663">Pyridoxal phosphate</keyword>
<protein>
    <recommendedName>
        <fullName evidence="4">histidinol-phosphate transaminase</fullName>
        <ecNumber evidence="4">2.6.1.9</ecNumber>
    </recommendedName>
</protein>
<organism evidence="13 14">
    <name type="scientific">Deinococcus radiophilus</name>
    <dbReference type="NCBI Taxonomy" id="32062"/>
    <lineage>
        <taxon>Bacteria</taxon>
        <taxon>Thermotogati</taxon>
        <taxon>Deinococcota</taxon>
        <taxon>Deinococci</taxon>
        <taxon>Deinococcales</taxon>
        <taxon>Deinococcaceae</taxon>
        <taxon>Deinococcus</taxon>
    </lineage>
</organism>
<evidence type="ECO:0000256" key="8">
    <source>
        <dbReference type="ARBA" id="ARBA00022898"/>
    </source>
</evidence>
<evidence type="ECO:0000256" key="11">
    <source>
        <dbReference type="RuleBase" id="RU003693"/>
    </source>
</evidence>
<dbReference type="Pfam" id="PF00155">
    <property type="entry name" value="Aminotran_1_2"/>
    <property type="match status" value="1"/>
</dbReference>
<dbReference type="GO" id="GO:0000105">
    <property type="term" value="P:L-histidine biosynthetic process"/>
    <property type="evidence" value="ECO:0007669"/>
    <property type="project" value="UniProtKB-KW"/>
</dbReference>
<evidence type="ECO:0000256" key="5">
    <source>
        <dbReference type="ARBA" id="ARBA00022576"/>
    </source>
</evidence>
<evidence type="ECO:0000256" key="1">
    <source>
        <dbReference type="ARBA" id="ARBA00001933"/>
    </source>
</evidence>
<keyword evidence="14" id="KW-1185">Reference proteome</keyword>
<keyword evidence="7 13" id="KW-0808">Transferase</keyword>
<evidence type="ECO:0000256" key="9">
    <source>
        <dbReference type="ARBA" id="ARBA00023102"/>
    </source>
</evidence>
<comment type="cofactor">
    <cofactor evidence="1 11">
        <name>pyridoxal 5'-phosphate</name>
        <dbReference type="ChEBI" id="CHEBI:597326"/>
    </cofactor>
</comment>
<evidence type="ECO:0000256" key="10">
    <source>
        <dbReference type="ARBA" id="ARBA00047481"/>
    </source>
</evidence>
<dbReference type="PANTHER" id="PTHR43643:SF6">
    <property type="entry name" value="HISTIDINOL-PHOSPHATE AMINOTRANSFERASE"/>
    <property type="match status" value="1"/>
</dbReference>
<gene>
    <name evidence="13" type="ORF">EJ104_02950</name>
</gene>
<comment type="caution">
    <text evidence="13">The sequence shown here is derived from an EMBL/GenBank/DDBJ whole genome shotgun (WGS) entry which is preliminary data.</text>
</comment>
<evidence type="ECO:0000256" key="6">
    <source>
        <dbReference type="ARBA" id="ARBA00022605"/>
    </source>
</evidence>
<evidence type="ECO:0000256" key="7">
    <source>
        <dbReference type="ARBA" id="ARBA00022679"/>
    </source>
</evidence>
<dbReference type="AlphaFoldDB" id="A0A3S0RJH9"/>
<dbReference type="GO" id="GO:0004400">
    <property type="term" value="F:histidinol-phosphate transaminase activity"/>
    <property type="evidence" value="ECO:0007669"/>
    <property type="project" value="UniProtKB-EC"/>
</dbReference>
<dbReference type="RefSeq" id="WP_126351261.1">
    <property type="nucleotide sequence ID" value="NZ_CP086380.1"/>
</dbReference>
<evidence type="ECO:0000256" key="4">
    <source>
        <dbReference type="ARBA" id="ARBA00012748"/>
    </source>
</evidence>
<dbReference type="EMBL" id="RXPE01000003">
    <property type="protein sequence ID" value="RTR29917.1"/>
    <property type="molecule type" value="Genomic_DNA"/>
</dbReference>
<dbReference type="OrthoDB" id="9813612at2"/>
<comment type="catalytic activity">
    <reaction evidence="10">
        <text>L-histidinol phosphate + 2-oxoglutarate = 3-(imidazol-4-yl)-2-oxopropyl phosphate + L-glutamate</text>
        <dbReference type="Rhea" id="RHEA:23744"/>
        <dbReference type="ChEBI" id="CHEBI:16810"/>
        <dbReference type="ChEBI" id="CHEBI:29985"/>
        <dbReference type="ChEBI" id="CHEBI:57766"/>
        <dbReference type="ChEBI" id="CHEBI:57980"/>
        <dbReference type="EC" id="2.6.1.9"/>
    </reaction>
</comment>
<dbReference type="Proteomes" id="UP000277766">
    <property type="component" value="Unassembled WGS sequence"/>
</dbReference>
<evidence type="ECO:0000259" key="12">
    <source>
        <dbReference type="Pfam" id="PF00155"/>
    </source>
</evidence>
<dbReference type="PROSITE" id="PS00599">
    <property type="entry name" value="AA_TRANSFER_CLASS_2"/>
    <property type="match status" value="1"/>
</dbReference>
<dbReference type="PANTHER" id="PTHR43643">
    <property type="entry name" value="HISTIDINOL-PHOSPHATE AMINOTRANSFERASE 2"/>
    <property type="match status" value="1"/>
</dbReference>
<proteinExistence type="inferred from homology"/>
<keyword evidence="5 13" id="KW-0032">Aminotransferase</keyword>
<evidence type="ECO:0000256" key="2">
    <source>
        <dbReference type="ARBA" id="ARBA00005011"/>
    </source>
</evidence>
<dbReference type="GO" id="GO:0030170">
    <property type="term" value="F:pyridoxal phosphate binding"/>
    <property type="evidence" value="ECO:0007669"/>
    <property type="project" value="InterPro"/>
</dbReference>
<sequence>MTKPSPLASVRQSVQNVAAYPYTPSQARIKLDQNESPYDFPADLKRLALERMAEQPWQRYTDLNTSSLRQGIARLEDWDTDGVVVSSGSNVMIKVLTELAGIGQTVLTTDPTFSVYPLESGLLGANLVKVPVNADLSLPLKALKAELQTRGPGLFVLIQPQAPTGHLDDPATVRELVEVAAGEGWLTVIDEAYHQFAGSDYRELVRECPGVLSLRTFSKAWGLAGLRLGYALAQPELAAQIRKLVPAFSINVLTQTALEVALEHPDYVIQRTQEAISERARMLAALTGHPHWKVWPSRTNFFLLQSGDVASTFRYLEERDVVVRLQKGLPVLGDCLRVSVGTPEENDAFLAAAAEAR</sequence>
<dbReference type="InterPro" id="IPR004839">
    <property type="entry name" value="Aminotransferase_I/II_large"/>
</dbReference>
<evidence type="ECO:0000313" key="14">
    <source>
        <dbReference type="Proteomes" id="UP000277766"/>
    </source>
</evidence>
<evidence type="ECO:0000256" key="3">
    <source>
        <dbReference type="ARBA" id="ARBA00007970"/>
    </source>
</evidence>
<dbReference type="CDD" id="cd00609">
    <property type="entry name" value="AAT_like"/>
    <property type="match status" value="1"/>
</dbReference>
<reference evidence="13 14" key="1">
    <citation type="submission" date="2018-12" db="EMBL/GenBank/DDBJ databases">
        <title>Deinococcus radiophilus ATCC 27603 genome sequencing and assembly.</title>
        <authorList>
            <person name="Maclea K.S."/>
            <person name="Maynard C.R."/>
        </authorList>
    </citation>
    <scope>NUCLEOTIDE SEQUENCE [LARGE SCALE GENOMIC DNA]</scope>
    <source>
        <strain evidence="13 14">ATCC 27603</strain>
    </source>
</reference>
<accession>A0A3S0RJH9</accession>
<dbReference type="EC" id="2.6.1.9" evidence="4"/>
<dbReference type="Gene3D" id="3.90.1150.10">
    <property type="entry name" value="Aspartate Aminotransferase, domain 1"/>
    <property type="match status" value="1"/>
</dbReference>
<dbReference type="InterPro" id="IPR015421">
    <property type="entry name" value="PyrdxlP-dep_Trfase_major"/>
</dbReference>
<dbReference type="InterPro" id="IPR015422">
    <property type="entry name" value="PyrdxlP-dep_Trfase_small"/>
</dbReference>
<dbReference type="InterPro" id="IPR015424">
    <property type="entry name" value="PyrdxlP-dep_Trfase"/>
</dbReference>